<evidence type="ECO:0000256" key="22">
    <source>
        <dbReference type="ARBA" id="ARBA00049276"/>
    </source>
</evidence>
<feature type="transmembrane region" description="Helical" evidence="32">
    <location>
        <begin position="199"/>
        <end position="221"/>
    </location>
</feature>
<evidence type="ECO:0000256" key="8">
    <source>
        <dbReference type="ARBA" id="ARBA00023053"/>
    </source>
</evidence>
<comment type="catalytic activity">
    <reaction evidence="14">
        <text>glycocholate(out) + 2 Na(+)(out) = glycocholate(in) + 2 Na(+)(in)</text>
        <dbReference type="Rhea" id="RHEA:71935"/>
        <dbReference type="ChEBI" id="CHEBI:29101"/>
        <dbReference type="ChEBI" id="CHEBI:29746"/>
    </reaction>
</comment>
<dbReference type="OrthoDB" id="203097at2759"/>
<evidence type="ECO:0000256" key="26">
    <source>
        <dbReference type="ARBA" id="ARBA00056510"/>
    </source>
</evidence>
<comment type="catalytic activity">
    <reaction evidence="24">
        <text>taurohyodeoxycholate(out) + 2 Na(+)(out) = taurohyodeoxycholate(in) + 2 Na(+)(in)</text>
        <dbReference type="Rhea" id="RHEA:72167"/>
        <dbReference type="ChEBI" id="CHEBI:29101"/>
        <dbReference type="ChEBI" id="CHEBI:191407"/>
    </reaction>
</comment>
<dbReference type="KEGG" id="gsh:117364233"/>
<feature type="transmembrane region" description="Helical" evidence="32">
    <location>
        <begin position="40"/>
        <end position="60"/>
    </location>
</feature>
<dbReference type="RefSeq" id="XP_033809137.1">
    <property type="nucleotide sequence ID" value="XM_033953246.1"/>
</dbReference>
<dbReference type="FunCoup" id="A0A6P8RU65">
    <property type="interactions" value="38"/>
</dbReference>
<dbReference type="InterPro" id="IPR004710">
    <property type="entry name" value="Bilac:Na_transpt"/>
</dbReference>
<evidence type="ECO:0000256" key="24">
    <source>
        <dbReference type="ARBA" id="ARBA00052374"/>
    </source>
</evidence>
<dbReference type="InterPro" id="IPR002657">
    <property type="entry name" value="BilAc:Na_symport/Acr3"/>
</dbReference>
<comment type="function">
    <text evidence="26">As a major transporter of conjugated bile salts from plasma into the hepatocyte, it plays a key role in the enterohepatic circulation of bile salts necessary for the solubilization and absorption of dietary fat and fat-soluble vitamins. It is strictly dependent on the extracellular presence of sodium. It exhibits broad substrate specificity and transports various bile acids, such as taurocholate, cholate, as well as non-bile acid organic compounds, such as estrone sulfate. Works collaboratively with the ileal transporter (NTCP2), the organic solute transporter (OST), and the bile salt export pump (BSEP), to ensure efficacious biological recycling of bile acids during enterohepatic circulation.</text>
</comment>
<evidence type="ECO:0000256" key="32">
    <source>
        <dbReference type="SAM" id="Phobius"/>
    </source>
</evidence>
<evidence type="ECO:0000256" key="20">
    <source>
        <dbReference type="ARBA" id="ARBA00048327"/>
    </source>
</evidence>
<keyword evidence="33" id="KW-1185">Reference proteome</keyword>
<evidence type="ECO:0000256" key="18">
    <source>
        <dbReference type="ARBA" id="ARBA00047743"/>
    </source>
</evidence>
<dbReference type="CTD" id="6554"/>
<comment type="catalytic activity">
    <reaction evidence="25">
        <text>estrone 3-sulfate(out) + 2 Na(+)(out) = estrone 3-sulfate(in) + 2 Na(+)(in)</text>
        <dbReference type="Rhea" id="RHEA:71083"/>
        <dbReference type="ChEBI" id="CHEBI:29101"/>
        <dbReference type="ChEBI" id="CHEBI:60050"/>
    </reaction>
</comment>
<dbReference type="PANTHER" id="PTHR10361">
    <property type="entry name" value="SODIUM-BILE ACID COTRANSPORTER"/>
    <property type="match status" value="1"/>
</dbReference>
<evidence type="ECO:0000256" key="19">
    <source>
        <dbReference type="ARBA" id="ARBA00048013"/>
    </source>
</evidence>
<comment type="catalytic activity">
    <reaction evidence="21">
        <text>taurochenodeoxycholate(out) + 2 Na(+)(out) = taurochenodeoxycholate(in) + 2 Na(+)(in)</text>
        <dbReference type="Rhea" id="RHEA:71923"/>
        <dbReference type="ChEBI" id="CHEBI:9407"/>
        <dbReference type="ChEBI" id="CHEBI:29101"/>
    </reaction>
</comment>
<keyword evidence="9" id="KW-0445">Lipid transport</keyword>
<feature type="transmembrane region" description="Helical" evidence="32">
    <location>
        <begin position="164"/>
        <end position="187"/>
    </location>
</feature>
<keyword evidence="4" id="KW-1003">Cell membrane</keyword>
<dbReference type="InterPro" id="IPR038770">
    <property type="entry name" value="Na+/solute_symporter_sf"/>
</dbReference>
<evidence type="ECO:0000256" key="5">
    <source>
        <dbReference type="ARBA" id="ARBA00022692"/>
    </source>
</evidence>
<comment type="catalytic activity">
    <reaction evidence="18">
        <text>taurodeoxycholate(out) + 2 Na(+)(out) = taurodeoxycholate(in) + 2 Na(+)(in)</text>
        <dbReference type="Rhea" id="RHEA:72087"/>
        <dbReference type="ChEBI" id="CHEBI:29101"/>
        <dbReference type="ChEBI" id="CHEBI:36261"/>
    </reaction>
</comment>
<keyword evidence="5 32" id="KW-0812">Transmembrane</keyword>
<dbReference type="GO" id="GO:0005886">
    <property type="term" value="C:plasma membrane"/>
    <property type="evidence" value="ECO:0007669"/>
    <property type="project" value="UniProtKB-SubCell"/>
</dbReference>
<keyword evidence="7 32" id="KW-1133">Transmembrane helix</keyword>
<reference evidence="34" key="1">
    <citation type="submission" date="2025-08" db="UniProtKB">
        <authorList>
            <consortium name="RefSeq"/>
        </authorList>
    </citation>
    <scope>IDENTIFICATION</scope>
</reference>
<dbReference type="Pfam" id="PF01758">
    <property type="entry name" value="SBF"/>
    <property type="match status" value="1"/>
</dbReference>
<organism evidence="33 34">
    <name type="scientific">Geotrypetes seraphini</name>
    <name type="common">Gaboon caecilian</name>
    <name type="synonym">Caecilia seraphini</name>
    <dbReference type="NCBI Taxonomy" id="260995"/>
    <lineage>
        <taxon>Eukaryota</taxon>
        <taxon>Metazoa</taxon>
        <taxon>Chordata</taxon>
        <taxon>Craniata</taxon>
        <taxon>Vertebrata</taxon>
        <taxon>Euteleostomi</taxon>
        <taxon>Amphibia</taxon>
        <taxon>Gymnophiona</taxon>
        <taxon>Geotrypetes</taxon>
    </lineage>
</organism>
<evidence type="ECO:0000256" key="7">
    <source>
        <dbReference type="ARBA" id="ARBA00022989"/>
    </source>
</evidence>
<evidence type="ECO:0000256" key="14">
    <source>
        <dbReference type="ARBA" id="ARBA00034215"/>
    </source>
</evidence>
<evidence type="ECO:0000256" key="12">
    <source>
        <dbReference type="ARBA" id="ARBA00023180"/>
    </source>
</evidence>
<evidence type="ECO:0000256" key="25">
    <source>
        <dbReference type="ARBA" id="ARBA00052405"/>
    </source>
</evidence>
<keyword evidence="13" id="KW-0739">Sodium transport</keyword>
<protein>
    <recommendedName>
        <fullName evidence="27">Hepatic sodium/bile acid cotransporter</fullName>
    </recommendedName>
    <alternativeName>
        <fullName evidence="29">Na(+)/bile acid cotransporter</fullName>
    </alternativeName>
    <alternativeName>
        <fullName evidence="28">Na(+)/taurocholate transport protein</fullName>
    </alternativeName>
    <alternativeName>
        <fullName evidence="30">Sodium/taurocholate cotransporting polypeptide</fullName>
    </alternativeName>
    <alternativeName>
        <fullName evidence="31">Solute carrier family 10 member 1</fullName>
    </alternativeName>
</protein>
<comment type="catalytic activity">
    <reaction evidence="15">
        <text>cholate(out) + 2 Na(+)(out) = cholate(in) + 2 Na(+)(in)</text>
        <dbReference type="Rhea" id="RHEA:71911"/>
        <dbReference type="ChEBI" id="CHEBI:29101"/>
        <dbReference type="ChEBI" id="CHEBI:29747"/>
    </reaction>
</comment>
<evidence type="ECO:0000256" key="16">
    <source>
        <dbReference type="ARBA" id="ARBA00047311"/>
    </source>
</evidence>
<evidence type="ECO:0000256" key="23">
    <source>
        <dbReference type="ARBA" id="ARBA00051799"/>
    </source>
</evidence>
<keyword evidence="12" id="KW-0325">Glycoprotein</keyword>
<accession>A0A6P8RU65</accession>
<dbReference type="GeneID" id="117364233"/>
<name>A0A6P8RU65_GEOSA</name>
<comment type="catalytic activity">
    <reaction evidence="16">
        <text>tauroallocholate(out) + 2 Na(+)(out) = tauroallocholate(in) + 2 Na(+)(in)</text>
        <dbReference type="Rhea" id="RHEA:51840"/>
        <dbReference type="ChEBI" id="CHEBI:29101"/>
        <dbReference type="ChEBI" id="CHEBI:191406"/>
    </reaction>
</comment>
<feature type="transmembrane region" description="Helical" evidence="32">
    <location>
        <begin position="295"/>
        <end position="315"/>
    </location>
</feature>
<comment type="catalytic activity">
    <reaction evidence="20">
        <text>taurocholate(out) + 2 Na(+)(out) = taurocholate(in) + 2 Na(+)(in)</text>
        <dbReference type="Rhea" id="RHEA:71875"/>
        <dbReference type="ChEBI" id="CHEBI:29101"/>
        <dbReference type="ChEBI" id="CHEBI:36257"/>
    </reaction>
</comment>
<dbReference type="PANTHER" id="PTHR10361:SF40">
    <property type="entry name" value="HEPATIC SODIUM_BILE ACID COTRANSPORTER"/>
    <property type="match status" value="1"/>
</dbReference>
<evidence type="ECO:0000256" key="15">
    <source>
        <dbReference type="ARBA" id="ARBA00034231"/>
    </source>
</evidence>
<dbReference type="Gene3D" id="1.20.1530.20">
    <property type="match status" value="1"/>
</dbReference>
<comment type="subcellular location">
    <subcellularLocation>
        <location evidence="1">Cell membrane</location>
        <topology evidence="1">Multi-pass membrane protein</topology>
    </subcellularLocation>
</comment>
<evidence type="ECO:0000256" key="10">
    <source>
        <dbReference type="ARBA" id="ARBA00023065"/>
    </source>
</evidence>
<evidence type="ECO:0000256" key="3">
    <source>
        <dbReference type="ARBA" id="ARBA00022448"/>
    </source>
</evidence>
<keyword evidence="8" id="KW-0915">Sodium</keyword>
<evidence type="ECO:0000256" key="1">
    <source>
        <dbReference type="ARBA" id="ARBA00004651"/>
    </source>
</evidence>
<keyword evidence="3" id="KW-0813">Transport</keyword>
<evidence type="ECO:0000256" key="27">
    <source>
        <dbReference type="ARBA" id="ARBA00073206"/>
    </source>
</evidence>
<feature type="transmembrane region" description="Helical" evidence="32">
    <location>
        <begin position="233"/>
        <end position="255"/>
    </location>
</feature>
<comment type="catalytic activity">
    <reaction evidence="23">
        <text>taurohyocholate(out) + 2 Na(+)(out) = taurohyocholate(in) + 2 Na(+)(in)</text>
        <dbReference type="Rhea" id="RHEA:72171"/>
        <dbReference type="ChEBI" id="CHEBI:29101"/>
        <dbReference type="ChEBI" id="CHEBI:58874"/>
    </reaction>
</comment>
<evidence type="ECO:0000256" key="21">
    <source>
        <dbReference type="ARBA" id="ARBA00048338"/>
    </source>
</evidence>
<evidence type="ECO:0000313" key="33">
    <source>
        <dbReference type="Proteomes" id="UP000515159"/>
    </source>
</evidence>
<evidence type="ECO:0000256" key="2">
    <source>
        <dbReference type="ARBA" id="ARBA00006528"/>
    </source>
</evidence>
<evidence type="ECO:0000256" key="13">
    <source>
        <dbReference type="ARBA" id="ARBA00023201"/>
    </source>
</evidence>
<evidence type="ECO:0000256" key="30">
    <source>
        <dbReference type="ARBA" id="ARBA00078029"/>
    </source>
</evidence>
<evidence type="ECO:0000256" key="4">
    <source>
        <dbReference type="ARBA" id="ARBA00022475"/>
    </source>
</evidence>
<evidence type="ECO:0000256" key="28">
    <source>
        <dbReference type="ARBA" id="ARBA00075177"/>
    </source>
</evidence>
<evidence type="ECO:0000256" key="11">
    <source>
        <dbReference type="ARBA" id="ARBA00023136"/>
    </source>
</evidence>
<gene>
    <name evidence="34" type="primary">SLC10A1</name>
</gene>
<comment type="catalytic activity">
    <reaction evidence="19">
        <text>tauro-beta-muricholate(out) + 2 Na(+)(out) = tauro-beta-muricholate(in) + 2 Na(+)(in)</text>
        <dbReference type="Rhea" id="RHEA:72179"/>
        <dbReference type="ChEBI" id="CHEBI:29101"/>
        <dbReference type="ChEBI" id="CHEBI:133064"/>
    </reaction>
</comment>
<sequence length="344" mass="37814">MNDTSEIYRNKTDWNMTEILHNSTEPFLLSQRIINKTLDVLILIVLFIVMMSLGCTMEISKIRAHFTKPKGVGIAVIAQYGIMPLTAYALAVIFQLSPAESLAVLICGCCPGGNLSNILCLACKGDMNLSIVMTTCSTFLAFGMMPLLLYIYSMALSQGNIENMVPYLGIFFSLLMTLVPCAIGIFLNEKRPQYTRCVIKFGMTTMIIASIAIIVLSARNIGSFIVTVFSPPLVGTAALMPGIGYLLGYAFSTLFKLNARCKRTVSVETGCQNVQLCSAILKVAFTPEIMSSLYLFPYLYLLFQVGEGLLLILALKCYDMMRAPPDLKEELVLTRPSTENGAED</sequence>
<evidence type="ECO:0000256" key="9">
    <source>
        <dbReference type="ARBA" id="ARBA00023055"/>
    </source>
</evidence>
<feature type="transmembrane region" description="Helical" evidence="32">
    <location>
        <begin position="102"/>
        <end position="122"/>
    </location>
</feature>
<feature type="transmembrane region" description="Helical" evidence="32">
    <location>
        <begin position="129"/>
        <end position="152"/>
    </location>
</feature>
<keyword evidence="10" id="KW-0406">Ion transport</keyword>
<evidence type="ECO:0000256" key="17">
    <source>
        <dbReference type="ARBA" id="ARBA00047596"/>
    </source>
</evidence>
<proteinExistence type="inferred from homology"/>
<evidence type="ECO:0000256" key="6">
    <source>
        <dbReference type="ARBA" id="ARBA00022847"/>
    </source>
</evidence>
<comment type="catalytic activity">
    <reaction evidence="17">
        <text>tauroursodeoxycholate(out) + 2 Na(+)(out) = tauroursodeoxycholate(in) + 2 Na(+)(in)</text>
        <dbReference type="Rhea" id="RHEA:71927"/>
        <dbReference type="ChEBI" id="CHEBI:29101"/>
        <dbReference type="ChEBI" id="CHEBI:132028"/>
    </reaction>
</comment>
<comment type="catalytic activity">
    <reaction evidence="22">
        <text>tauronorcholate(out) + 2 Na(+)(out) = tauronorcholate(in) + 2 Na(+)(in)</text>
        <dbReference type="Rhea" id="RHEA:71915"/>
        <dbReference type="ChEBI" id="CHEBI:29101"/>
        <dbReference type="ChEBI" id="CHEBI:191405"/>
    </reaction>
</comment>
<dbReference type="InParanoid" id="A0A6P8RU65"/>
<feature type="transmembrane region" description="Helical" evidence="32">
    <location>
        <begin position="72"/>
        <end position="96"/>
    </location>
</feature>
<dbReference type="GO" id="GO:0008508">
    <property type="term" value="F:bile acid:sodium symporter activity"/>
    <property type="evidence" value="ECO:0007669"/>
    <property type="project" value="TreeGrafter"/>
</dbReference>
<evidence type="ECO:0000256" key="31">
    <source>
        <dbReference type="ARBA" id="ARBA00082917"/>
    </source>
</evidence>
<dbReference type="Proteomes" id="UP000515159">
    <property type="component" value="Chromosome 7"/>
</dbReference>
<dbReference type="AlphaFoldDB" id="A0A6P8RU65"/>
<evidence type="ECO:0000313" key="34">
    <source>
        <dbReference type="RefSeq" id="XP_033809137.1"/>
    </source>
</evidence>
<comment type="similarity">
    <text evidence="2">Belongs to the bile acid:sodium symporter (BASS) (TC 2.A.28) family.</text>
</comment>
<keyword evidence="11 32" id="KW-0472">Membrane</keyword>
<evidence type="ECO:0000256" key="29">
    <source>
        <dbReference type="ARBA" id="ARBA00075246"/>
    </source>
</evidence>
<dbReference type="FunFam" id="1.20.1530.20:FF:000016">
    <property type="entry name" value="Solute carrier family 10 member 1"/>
    <property type="match status" value="1"/>
</dbReference>
<dbReference type="NCBIfam" id="TIGR00841">
    <property type="entry name" value="bass"/>
    <property type="match status" value="1"/>
</dbReference>
<keyword evidence="6" id="KW-0769">Symport</keyword>